<comment type="caution">
    <text evidence="1">The sequence shown here is derived from an EMBL/GenBank/DDBJ whole genome shotgun (WGS) entry which is preliminary data.</text>
</comment>
<dbReference type="SUPFAM" id="SSF56112">
    <property type="entry name" value="Protein kinase-like (PK-like)"/>
    <property type="match status" value="1"/>
</dbReference>
<dbReference type="InterPro" id="IPR011009">
    <property type="entry name" value="Kinase-like_dom_sf"/>
</dbReference>
<reference evidence="2" key="1">
    <citation type="submission" date="2023-07" db="EMBL/GenBank/DDBJ databases">
        <title>Molecular identification of indigenous halophilic bacteria isolated from red sea cost, biodegradation of synthetic dyes and assessment of degraded metabolite toxicity.</title>
        <authorList>
            <person name="Chaieb K."/>
            <person name="Altayb H.N."/>
        </authorList>
    </citation>
    <scope>NUCLEOTIDE SEQUENCE [LARGE SCALE GENOMIC DNA]</scope>
    <source>
        <strain evidence="2">K20</strain>
    </source>
</reference>
<accession>A0ABS7YS10</accession>
<dbReference type="Proteomes" id="UP001199044">
    <property type="component" value="Unassembled WGS sequence"/>
</dbReference>
<name>A0ABS7YS10_9VIBR</name>
<keyword evidence="2" id="KW-1185">Reference proteome</keyword>
<dbReference type="EMBL" id="JAIWIU010000174">
    <property type="protein sequence ID" value="MCA2018480.1"/>
    <property type="molecule type" value="Genomic_DNA"/>
</dbReference>
<evidence type="ECO:0000313" key="2">
    <source>
        <dbReference type="Proteomes" id="UP001199044"/>
    </source>
</evidence>
<sequence>MSNNHRKVFVYMLEQYNSTYWLKKCGEDKRNAINRLINFYLRHKKNRSHLVLTSGLSPKERFKKEVTLLDYANKHGLSTPDLIFKGRSFFITKNAGEPIHRQDEKRHTGLFMKATDVLCDFHRHNMIHGRPAMRDIVVNEEGKVTFLDLEEARISSNPTLRTRDFLLFLLDSYRLKQVSDETRLRALLHWYQEFGQGTEKAFRLTETVLNRFSWIAKLVLMVRKKNRLSEQLLALRQLLKRFEQEKHRLATHIALDH</sequence>
<organism evidence="1 2">
    <name type="scientific">Vibrio tritonius</name>
    <dbReference type="NCBI Taxonomy" id="1435069"/>
    <lineage>
        <taxon>Bacteria</taxon>
        <taxon>Pseudomonadati</taxon>
        <taxon>Pseudomonadota</taxon>
        <taxon>Gammaproteobacteria</taxon>
        <taxon>Vibrionales</taxon>
        <taxon>Vibrionaceae</taxon>
        <taxon>Vibrio</taxon>
    </lineage>
</organism>
<protein>
    <recommendedName>
        <fullName evidence="3">Serine/threonine protein kinase</fullName>
    </recommendedName>
</protein>
<gene>
    <name evidence="1" type="ORF">LDJ79_20355</name>
</gene>
<evidence type="ECO:0008006" key="3">
    <source>
        <dbReference type="Google" id="ProtNLM"/>
    </source>
</evidence>
<proteinExistence type="predicted"/>
<dbReference type="RefSeq" id="WP_068713147.1">
    <property type="nucleotide sequence ID" value="NZ_AP014635.1"/>
</dbReference>
<evidence type="ECO:0000313" key="1">
    <source>
        <dbReference type="EMBL" id="MCA2018480.1"/>
    </source>
</evidence>